<organism evidence="3 4">
    <name type="scientific">Erythrobacter westpacificensis</name>
    <dbReference type="NCBI Taxonomy" id="1055231"/>
    <lineage>
        <taxon>Bacteria</taxon>
        <taxon>Pseudomonadati</taxon>
        <taxon>Pseudomonadota</taxon>
        <taxon>Alphaproteobacteria</taxon>
        <taxon>Sphingomonadales</taxon>
        <taxon>Erythrobacteraceae</taxon>
        <taxon>Erythrobacter/Porphyrobacter group</taxon>
        <taxon>Erythrobacter</taxon>
    </lineage>
</organism>
<dbReference type="SMART" id="SM00226">
    <property type="entry name" value="LMWPc"/>
    <property type="match status" value="1"/>
</dbReference>
<evidence type="ECO:0000313" key="3">
    <source>
        <dbReference type="EMBL" id="GAA5046807.1"/>
    </source>
</evidence>
<dbReference type="Gene3D" id="3.40.50.2300">
    <property type="match status" value="1"/>
</dbReference>
<dbReference type="EMBL" id="BAABHV010000001">
    <property type="protein sequence ID" value="GAA5046807.1"/>
    <property type="molecule type" value="Genomic_DNA"/>
</dbReference>
<name>A0ABP9K083_9SPHN</name>
<dbReference type="Pfam" id="PF01451">
    <property type="entry name" value="LMWPc"/>
    <property type="match status" value="1"/>
</dbReference>
<dbReference type="PANTHER" id="PTHR43428">
    <property type="entry name" value="ARSENATE REDUCTASE"/>
    <property type="match status" value="1"/>
</dbReference>
<protein>
    <submittedName>
        <fullName evidence="3">Arsenate reductase ArsC</fullName>
    </submittedName>
</protein>
<gene>
    <name evidence="3" type="ORF">GCM10023208_02510</name>
</gene>
<dbReference type="RefSeq" id="WP_346031322.1">
    <property type="nucleotide sequence ID" value="NZ_BAABHV010000001.1"/>
</dbReference>
<dbReference type="SUPFAM" id="SSF52788">
    <property type="entry name" value="Phosphotyrosine protein phosphatases I"/>
    <property type="match status" value="1"/>
</dbReference>
<sequence length="190" mass="20055">MTAFALATRALPEPADSMRNVLFLCTANSARSILAEAILRDAAPGRFAAFSAGSTPRGVPNPLALELLAAKGHAVDGLSSKSWDVFARQGAPAMHAVITVCDNAKGESCPVWPMNPEFGHPVQAHWGIPDPASVAADGTHIDGDLSGFETAYARLTQRVEAMLALDEDSMTAREWRDALIDIGKQSEGAT</sequence>
<dbReference type="PANTHER" id="PTHR43428:SF1">
    <property type="entry name" value="ARSENATE REDUCTASE"/>
    <property type="match status" value="1"/>
</dbReference>
<evidence type="ECO:0000256" key="1">
    <source>
        <dbReference type="ARBA" id="ARBA00022849"/>
    </source>
</evidence>
<reference evidence="4" key="1">
    <citation type="journal article" date="2019" name="Int. J. Syst. Evol. Microbiol.">
        <title>The Global Catalogue of Microorganisms (GCM) 10K type strain sequencing project: providing services to taxonomists for standard genome sequencing and annotation.</title>
        <authorList>
            <consortium name="The Broad Institute Genomics Platform"/>
            <consortium name="The Broad Institute Genome Sequencing Center for Infectious Disease"/>
            <person name="Wu L."/>
            <person name="Ma J."/>
        </authorList>
    </citation>
    <scope>NUCLEOTIDE SEQUENCE [LARGE SCALE GENOMIC DNA]</scope>
    <source>
        <strain evidence="4">JCM 18014</strain>
    </source>
</reference>
<keyword evidence="4" id="KW-1185">Reference proteome</keyword>
<evidence type="ECO:0000313" key="4">
    <source>
        <dbReference type="Proteomes" id="UP001500518"/>
    </source>
</evidence>
<keyword evidence="1" id="KW-0059">Arsenical resistance</keyword>
<evidence type="ECO:0000259" key="2">
    <source>
        <dbReference type="SMART" id="SM00226"/>
    </source>
</evidence>
<comment type="caution">
    <text evidence="3">The sequence shown here is derived from an EMBL/GenBank/DDBJ whole genome shotgun (WGS) entry which is preliminary data.</text>
</comment>
<dbReference type="CDD" id="cd16345">
    <property type="entry name" value="LMWP_ArsC"/>
    <property type="match status" value="1"/>
</dbReference>
<dbReference type="Proteomes" id="UP001500518">
    <property type="component" value="Unassembled WGS sequence"/>
</dbReference>
<proteinExistence type="predicted"/>
<accession>A0ABP9K083</accession>
<dbReference type="InterPro" id="IPR023485">
    <property type="entry name" value="Ptyr_pPase"/>
</dbReference>
<feature type="domain" description="Phosphotyrosine protein phosphatase I" evidence="2">
    <location>
        <begin position="19"/>
        <end position="165"/>
    </location>
</feature>
<dbReference type="InterPro" id="IPR036196">
    <property type="entry name" value="Ptyr_pPase_sf"/>
</dbReference>